<dbReference type="EMBL" id="JACRYL010000004">
    <property type="protein sequence ID" value="MBC6109968.1"/>
    <property type="molecule type" value="Genomic_DNA"/>
</dbReference>
<dbReference type="Pfam" id="PF07221">
    <property type="entry name" value="GlcNAc_2-epim"/>
    <property type="match status" value="1"/>
</dbReference>
<gene>
    <name evidence="5" type="ORF">H7U22_05995</name>
</gene>
<sequence length="396" mass="45906">MELDLAKYKEELSSELENILSYWKNFTVDNVNGGFVGKIDNDNNIDYTAPKGSVLNARILWSFSSAYNLKGNVDDLAIADRAFQYIINHFIDDEFGGVYWLLDAKGNPIDTKKQVYAIAFTIYAFSEYFVASKNNLAKEKAIELYKNLVANSYDAEKGGYFEAFSREWKSLDDLRLSEKDANEKKTMNTHLHVLEAFTTLYKIWPNEHLRRKIMELIQNFTSHIINEKTGNLVLFFDENWVPKSDIISYGHDIEAAWLLLEAAEAVHDEALVETIKTISVKMAYVSKQGLDADGSLWYEDEPSKKHIVKEKHWWVQAEAMVGFFNAWQISKNEQFFEISLKNWSFVKDKIINYDKGEWFWGITEVGEIMPNEDKVGIWKCPYHNSRACIELIRRIG</sequence>
<comment type="function">
    <text evidence="4">Catalyzes the reversible epimerization of cellobiose to 4-O-beta-D-glucopyranosyl-D-mannose (Glc-Man).</text>
</comment>
<keyword evidence="3 4" id="KW-0413">Isomerase</keyword>
<dbReference type="Gene3D" id="1.50.10.10">
    <property type="match status" value="1"/>
</dbReference>
<dbReference type="SUPFAM" id="SSF48208">
    <property type="entry name" value="Six-hairpin glycosidases"/>
    <property type="match status" value="1"/>
</dbReference>
<dbReference type="RefSeq" id="WP_187070443.1">
    <property type="nucleotide sequence ID" value="NZ_JACRYL010000004.1"/>
</dbReference>
<comment type="similarity">
    <text evidence="2">Belongs to the N-acylglucosamine 2-epimerase family.</text>
</comment>
<dbReference type="InterPro" id="IPR010819">
    <property type="entry name" value="AGE/CE"/>
</dbReference>
<dbReference type="InterPro" id="IPR028584">
    <property type="entry name" value="Cellobiose_2_epim"/>
</dbReference>
<evidence type="ECO:0000256" key="3">
    <source>
        <dbReference type="ARBA" id="ARBA00023235"/>
    </source>
</evidence>
<name>A0ABR7KPF2_9SPHI</name>
<evidence type="ECO:0000313" key="5">
    <source>
        <dbReference type="EMBL" id="MBC6109968.1"/>
    </source>
</evidence>
<proteinExistence type="inferred from homology"/>
<organism evidence="5 6">
    <name type="scientific">Pedobacter fastidiosus</name>
    <dbReference type="NCBI Taxonomy" id="2765361"/>
    <lineage>
        <taxon>Bacteria</taxon>
        <taxon>Pseudomonadati</taxon>
        <taxon>Bacteroidota</taxon>
        <taxon>Sphingobacteriia</taxon>
        <taxon>Sphingobacteriales</taxon>
        <taxon>Sphingobacteriaceae</taxon>
        <taxon>Pedobacter</taxon>
    </lineage>
</organism>
<protein>
    <recommendedName>
        <fullName evidence="4">Cellobiose 2-epimerase</fullName>
        <shortName evidence="4">CE</shortName>
        <ecNumber evidence="4">5.1.3.11</ecNumber>
    </recommendedName>
</protein>
<evidence type="ECO:0000256" key="1">
    <source>
        <dbReference type="ARBA" id="ARBA00001470"/>
    </source>
</evidence>
<evidence type="ECO:0000256" key="4">
    <source>
        <dbReference type="HAMAP-Rule" id="MF_00929"/>
    </source>
</evidence>
<dbReference type="Proteomes" id="UP000652755">
    <property type="component" value="Unassembled WGS sequence"/>
</dbReference>
<dbReference type="HAMAP" id="MF_00929">
    <property type="entry name" value="Cellobiose_2_epim"/>
    <property type="match status" value="1"/>
</dbReference>
<comment type="similarity">
    <text evidence="4">Belongs to the cellobiose 2-epimerase family.</text>
</comment>
<comment type="caution">
    <text evidence="5">The sequence shown here is derived from an EMBL/GenBank/DDBJ whole genome shotgun (WGS) entry which is preliminary data.</text>
</comment>
<dbReference type="PANTHER" id="PTHR15108">
    <property type="entry name" value="N-ACYLGLUCOSAMINE-2-EPIMERASE"/>
    <property type="match status" value="1"/>
</dbReference>
<keyword evidence="6" id="KW-1185">Reference proteome</keyword>
<evidence type="ECO:0000313" key="6">
    <source>
        <dbReference type="Proteomes" id="UP000652755"/>
    </source>
</evidence>
<dbReference type="InterPro" id="IPR012341">
    <property type="entry name" value="6hp_glycosidase-like_sf"/>
</dbReference>
<reference evidence="5 6" key="1">
    <citation type="submission" date="2020-08" db="EMBL/GenBank/DDBJ databases">
        <authorList>
            <person name="Sun Q."/>
            <person name="Inoue M."/>
        </authorList>
    </citation>
    <scope>NUCLEOTIDE SEQUENCE [LARGE SCALE GENOMIC DNA]</scope>
    <source>
        <strain evidence="5 6">CCM 8938</strain>
    </source>
</reference>
<comment type="catalytic activity">
    <reaction evidence="1 4">
        <text>D-cellobiose = beta-D-glucosyl-(1-&gt;4)-D-mannopyranose</text>
        <dbReference type="Rhea" id="RHEA:23384"/>
        <dbReference type="ChEBI" id="CHEBI:17057"/>
        <dbReference type="ChEBI" id="CHEBI:47931"/>
        <dbReference type="EC" id="5.1.3.11"/>
    </reaction>
</comment>
<dbReference type="InterPro" id="IPR008928">
    <property type="entry name" value="6-hairpin_glycosidase_sf"/>
</dbReference>
<accession>A0ABR7KPF2</accession>
<evidence type="ECO:0000256" key="2">
    <source>
        <dbReference type="ARBA" id="ARBA00008558"/>
    </source>
</evidence>
<dbReference type="EC" id="5.1.3.11" evidence="4"/>